<dbReference type="Pfam" id="PF07103">
    <property type="entry name" value="DUF1365"/>
    <property type="match status" value="1"/>
</dbReference>
<keyword evidence="2" id="KW-1185">Reference proteome</keyword>
<proteinExistence type="predicted"/>
<dbReference type="EMBL" id="JALJXV010000001">
    <property type="protein sequence ID" value="MCP1673025.1"/>
    <property type="molecule type" value="Genomic_DNA"/>
</dbReference>
<comment type="caution">
    <text evidence="1">The sequence shown here is derived from an EMBL/GenBank/DDBJ whole genome shotgun (WGS) entry which is preliminary data.</text>
</comment>
<dbReference type="RefSeq" id="WP_253472675.1">
    <property type="nucleotide sequence ID" value="NZ_JALJXV010000001.1"/>
</dbReference>
<reference evidence="1" key="1">
    <citation type="submission" date="2022-03" db="EMBL/GenBank/DDBJ databases">
        <title>Genomic Encyclopedia of Type Strains, Phase III (KMG-III): the genomes of soil and plant-associated and newly described type strains.</title>
        <authorList>
            <person name="Whitman W."/>
        </authorList>
    </citation>
    <scope>NUCLEOTIDE SEQUENCE</scope>
    <source>
        <strain evidence="1">ANL 6-2</strain>
    </source>
</reference>
<protein>
    <submittedName>
        <fullName evidence="1">DUF1365 family protein</fullName>
    </submittedName>
</protein>
<dbReference type="PANTHER" id="PTHR33973:SF4">
    <property type="entry name" value="OS07G0153300 PROTEIN"/>
    <property type="match status" value="1"/>
</dbReference>
<gene>
    <name evidence="1" type="ORF">J2T57_000117</name>
</gene>
<dbReference type="AlphaFoldDB" id="A0AAE3K9S4"/>
<evidence type="ECO:0000313" key="1">
    <source>
        <dbReference type="EMBL" id="MCP1673025.1"/>
    </source>
</evidence>
<name>A0AAE3K9S4_9GAMM</name>
<accession>A0AAE3K9S4</accession>
<sequence>MNASLYLGTVMHRRFVPPLYGFRYRLFQLLLDIDTIDRDLRALRLLSRNRFNVFSFHDRDHGPKDGTALRPWIDATLARFGLDLAGGRVRLLCMPRVLGYGFNPLSVWYCHHSDGTLRAVLCEVRNTFGEWHGYLLHDGGAPLQGVINSSKRKCFHVSPFFPVSGSYAFRLTPPSQRLSTVIRLDQDGSPRMLASQVGERYDLTDARLLRLAVTQPLQSIKVIAAIHWQALKLWLRGARFHRKPPRPEQEIN</sequence>
<organism evidence="1 2">
    <name type="scientific">Natronocella acetinitrilica</name>
    <dbReference type="NCBI Taxonomy" id="414046"/>
    <lineage>
        <taxon>Bacteria</taxon>
        <taxon>Pseudomonadati</taxon>
        <taxon>Pseudomonadota</taxon>
        <taxon>Gammaproteobacteria</taxon>
        <taxon>Chromatiales</taxon>
        <taxon>Ectothiorhodospiraceae</taxon>
        <taxon>Natronocella</taxon>
    </lineage>
</organism>
<dbReference type="Proteomes" id="UP001205843">
    <property type="component" value="Unassembled WGS sequence"/>
</dbReference>
<dbReference type="PANTHER" id="PTHR33973">
    <property type="entry name" value="OS07G0153300 PROTEIN"/>
    <property type="match status" value="1"/>
</dbReference>
<dbReference type="InterPro" id="IPR010775">
    <property type="entry name" value="DUF1365"/>
</dbReference>
<evidence type="ECO:0000313" key="2">
    <source>
        <dbReference type="Proteomes" id="UP001205843"/>
    </source>
</evidence>